<evidence type="ECO:0000313" key="1">
    <source>
        <dbReference type="EMBL" id="VDM86055.1"/>
    </source>
</evidence>
<dbReference type="OrthoDB" id="1545884at2759"/>
<organism evidence="1 2">
    <name type="scientific">Strongylus vulgaris</name>
    <name type="common">Blood worm</name>
    <dbReference type="NCBI Taxonomy" id="40348"/>
    <lineage>
        <taxon>Eukaryota</taxon>
        <taxon>Metazoa</taxon>
        <taxon>Ecdysozoa</taxon>
        <taxon>Nematoda</taxon>
        <taxon>Chromadorea</taxon>
        <taxon>Rhabditida</taxon>
        <taxon>Rhabditina</taxon>
        <taxon>Rhabditomorpha</taxon>
        <taxon>Strongyloidea</taxon>
        <taxon>Strongylidae</taxon>
        <taxon>Strongylus</taxon>
    </lineage>
</organism>
<dbReference type="Proteomes" id="UP000270094">
    <property type="component" value="Unassembled WGS sequence"/>
</dbReference>
<dbReference type="AlphaFoldDB" id="A0A3P7LUT1"/>
<evidence type="ECO:0000313" key="2">
    <source>
        <dbReference type="Proteomes" id="UP000270094"/>
    </source>
</evidence>
<keyword evidence="2" id="KW-1185">Reference proteome</keyword>
<accession>A0A3P7LUT1</accession>
<dbReference type="Gene3D" id="3.10.180.10">
    <property type="entry name" value="2,3-Dihydroxybiphenyl 1,2-Dioxygenase, domain 1"/>
    <property type="match status" value="1"/>
</dbReference>
<protein>
    <submittedName>
        <fullName evidence="1">Uncharacterized protein</fullName>
    </submittedName>
</protein>
<dbReference type="InterPro" id="IPR029068">
    <property type="entry name" value="Glyas_Bleomycin-R_OHBP_Dase"/>
</dbReference>
<sequence>MVGYGPEDDFFVLELTYNYEKNSYELGNELEVSKKEHQL</sequence>
<reference evidence="1 2" key="1">
    <citation type="submission" date="2018-11" db="EMBL/GenBank/DDBJ databases">
        <authorList>
            <consortium name="Pathogen Informatics"/>
        </authorList>
    </citation>
    <scope>NUCLEOTIDE SEQUENCE [LARGE SCALE GENOMIC DNA]</scope>
</reference>
<dbReference type="EMBL" id="UYYB01149702">
    <property type="protein sequence ID" value="VDM86055.1"/>
    <property type="molecule type" value="Genomic_DNA"/>
</dbReference>
<gene>
    <name evidence="1" type="ORF">SVUK_LOCUS21053</name>
</gene>
<proteinExistence type="predicted"/>
<name>A0A3P7LUT1_STRVU</name>